<feature type="signal peptide" evidence="1">
    <location>
        <begin position="1"/>
        <end position="27"/>
    </location>
</feature>
<feature type="chain" id="PRO_5046692973" description="Chaplin" evidence="1">
    <location>
        <begin position="28"/>
        <end position="76"/>
    </location>
</feature>
<sequence length="76" mass="7264">MRKLRNAATAAAILGGVGLLGAGTSHADGGALGVRQSSSCFTQVIPVDALGAVGVGSGAQSTNLLPSLGCSNNIGK</sequence>
<name>A0ABQ2VH32_9ACTN</name>
<dbReference type="EMBL" id="BMRP01000027">
    <property type="protein sequence ID" value="GGU86018.1"/>
    <property type="molecule type" value="Genomic_DNA"/>
</dbReference>
<accession>A0ABQ2VH32</accession>
<organism evidence="2 3">
    <name type="scientific">Streptomyces albospinus</name>
    <dbReference type="NCBI Taxonomy" id="285515"/>
    <lineage>
        <taxon>Bacteria</taxon>
        <taxon>Bacillati</taxon>
        <taxon>Actinomycetota</taxon>
        <taxon>Actinomycetes</taxon>
        <taxon>Kitasatosporales</taxon>
        <taxon>Streptomycetaceae</taxon>
        <taxon>Streptomyces</taxon>
    </lineage>
</organism>
<dbReference type="Proteomes" id="UP000654471">
    <property type="component" value="Unassembled WGS sequence"/>
</dbReference>
<gene>
    <name evidence="2" type="ORF">GCM10010211_60060</name>
</gene>
<comment type="caution">
    <text evidence="2">The sequence shown here is derived from an EMBL/GenBank/DDBJ whole genome shotgun (WGS) entry which is preliminary data.</text>
</comment>
<evidence type="ECO:0000313" key="2">
    <source>
        <dbReference type="EMBL" id="GGU86018.1"/>
    </source>
</evidence>
<dbReference type="RefSeq" id="WP_189305266.1">
    <property type="nucleotide sequence ID" value="NZ_BMRP01000027.1"/>
</dbReference>
<evidence type="ECO:0000256" key="1">
    <source>
        <dbReference type="SAM" id="SignalP"/>
    </source>
</evidence>
<evidence type="ECO:0008006" key="4">
    <source>
        <dbReference type="Google" id="ProtNLM"/>
    </source>
</evidence>
<evidence type="ECO:0000313" key="3">
    <source>
        <dbReference type="Proteomes" id="UP000654471"/>
    </source>
</evidence>
<reference evidence="3" key="1">
    <citation type="journal article" date="2019" name="Int. J. Syst. Evol. Microbiol.">
        <title>The Global Catalogue of Microorganisms (GCM) 10K type strain sequencing project: providing services to taxonomists for standard genome sequencing and annotation.</title>
        <authorList>
            <consortium name="The Broad Institute Genomics Platform"/>
            <consortium name="The Broad Institute Genome Sequencing Center for Infectious Disease"/>
            <person name="Wu L."/>
            <person name="Ma J."/>
        </authorList>
    </citation>
    <scope>NUCLEOTIDE SEQUENCE [LARGE SCALE GENOMIC DNA]</scope>
    <source>
        <strain evidence="3">JCM 3399</strain>
    </source>
</reference>
<protein>
    <recommendedName>
        <fullName evidence="4">Chaplin</fullName>
    </recommendedName>
</protein>
<proteinExistence type="predicted"/>
<keyword evidence="1" id="KW-0732">Signal</keyword>
<keyword evidence="3" id="KW-1185">Reference proteome</keyword>